<dbReference type="Proteomes" id="UP000002640">
    <property type="component" value="Unassembled WGS sequence"/>
</dbReference>
<evidence type="ECO:0000313" key="1">
    <source>
        <dbReference type="EMBL" id="EGZ06067.1"/>
    </source>
</evidence>
<dbReference type="GeneID" id="20648071"/>
<name>G5AD13_PHYSP</name>
<proteinExistence type="predicted"/>
<keyword evidence="2" id="KW-1185">Reference proteome</keyword>
<dbReference type="EMBL" id="JH159164">
    <property type="protein sequence ID" value="EGZ06067.1"/>
    <property type="molecule type" value="Genomic_DNA"/>
</dbReference>
<reference evidence="1 2" key="1">
    <citation type="journal article" date="2006" name="Science">
        <title>Phytophthora genome sequences uncover evolutionary origins and mechanisms of pathogenesis.</title>
        <authorList>
            <person name="Tyler B.M."/>
            <person name="Tripathy S."/>
            <person name="Zhang X."/>
            <person name="Dehal P."/>
            <person name="Jiang R.H."/>
            <person name="Aerts A."/>
            <person name="Arredondo F.D."/>
            <person name="Baxter L."/>
            <person name="Bensasson D."/>
            <person name="Beynon J.L."/>
            <person name="Chapman J."/>
            <person name="Damasceno C.M."/>
            <person name="Dorrance A.E."/>
            <person name="Dou D."/>
            <person name="Dickerman A.W."/>
            <person name="Dubchak I.L."/>
            <person name="Garbelotto M."/>
            <person name="Gijzen M."/>
            <person name="Gordon S.G."/>
            <person name="Govers F."/>
            <person name="Grunwald N.J."/>
            <person name="Huang W."/>
            <person name="Ivors K.L."/>
            <person name="Jones R.W."/>
            <person name="Kamoun S."/>
            <person name="Krampis K."/>
            <person name="Lamour K.H."/>
            <person name="Lee M.K."/>
            <person name="McDonald W.H."/>
            <person name="Medina M."/>
            <person name="Meijer H.J."/>
            <person name="Nordberg E.K."/>
            <person name="Maclean D.J."/>
            <person name="Ospina-Giraldo M.D."/>
            <person name="Morris P.F."/>
            <person name="Phuntumart V."/>
            <person name="Putnam N.H."/>
            <person name="Rash S."/>
            <person name="Rose J.K."/>
            <person name="Sakihama Y."/>
            <person name="Salamov A.A."/>
            <person name="Savidor A."/>
            <person name="Scheuring C.F."/>
            <person name="Smith B.M."/>
            <person name="Sobral B.W."/>
            <person name="Terry A."/>
            <person name="Torto-Alalibo T.A."/>
            <person name="Win J."/>
            <person name="Xu Z."/>
            <person name="Zhang H."/>
            <person name="Grigoriev I.V."/>
            <person name="Rokhsar D.S."/>
            <person name="Boore J.L."/>
        </authorList>
    </citation>
    <scope>NUCLEOTIDE SEQUENCE [LARGE SCALE GENOMIC DNA]</scope>
    <source>
        <strain evidence="1 2">P6497</strain>
    </source>
</reference>
<protein>
    <submittedName>
        <fullName evidence="1">Uncharacterized protein</fullName>
    </submittedName>
</protein>
<accession>G5AD13</accession>
<dbReference type="KEGG" id="psoj:PHYSODRAFT_341375"/>
<organism evidence="1 2">
    <name type="scientific">Phytophthora sojae (strain P6497)</name>
    <name type="common">Soybean stem and root rot agent</name>
    <name type="synonym">Phytophthora megasperma f. sp. glycines</name>
    <dbReference type="NCBI Taxonomy" id="1094619"/>
    <lineage>
        <taxon>Eukaryota</taxon>
        <taxon>Sar</taxon>
        <taxon>Stramenopiles</taxon>
        <taxon>Oomycota</taxon>
        <taxon>Peronosporomycetes</taxon>
        <taxon>Peronosporales</taxon>
        <taxon>Peronosporaceae</taxon>
        <taxon>Phytophthora</taxon>
    </lineage>
</organism>
<sequence length="105" mass="10557">MNSEEQAGRQPLARATLAPQHSAIMVVAGILNNERNSTTGIIYTCSLLYNGYNNVGVYNGYNGGAVGYAGAAGAANAGAGASASASASARANAGAATQYRKLRSE</sequence>
<evidence type="ECO:0000313" key="2">
    <source>
        <dbReference type="Proteomes" id="UP000002640"/>
    </source>
</evidence>
<dbReference type="AlphaFoldDB" id="G5AD13"/>
<gene>
    <name evidence="1" type="ORF">PHYSODRAFT_341375</name>
</gene>
<dbReference type="RefSeq" id="XP_009537964.1">
    <property type="nucleotide sequence ID" value="XM_009539669.1"/>
</dbReference>
<dbReference type="InParanoid" id="G5AD13"/>